<dbReference type="PANTHER" id="PTHR21426">
    <property type="entry name" value="EXOCYST COMPLEX COMPONENT 8"/>
    <property type="match status" value="1"/>
</dbReference>
<dbReference type="SUPFAM" id="SSF50729">
    <property type="entry name" value="PH domain-like"/>
    <property type="match status" value="1"/>
</dbReference>
<dbReference type="Proteomes" id="UP001186944">
    <property type="component" value="Unassembled WGS sequence"/>
</dbReference>
<evidence type="ECO:0000313" key="10">
    <source>
        <dbReference type="EMBL" id="KAK3105314.1"/>
    </source>
</evidence>
<evidence type="ECO:0000256" key="4">
    <source>
        <dbReference type="ARBA" id="ARBA00007210"/>
    </source>
</evidence>
<dbReference type="InterPro" id="IPR001849">
    <property type="entry name" value="PH_domain"/>
</dbReference>
<evidence type="ECO:0000256" key="1">
    <source>
        <dbReference type="ARBA" id="ARBA00002660"/>
    </source>
</evidence>
<evidence type="ECO:0000259" key="9">
    <source>
        <dbReference type="PROSITE" id="PS50003"/>
    </source>
</evidence>
<keyword evidence="11" id="KW-1185">Reference proteome</keyword>
<name>A0AA88YGY0_PINIB</name>
<protein>
    <recommendedName>
        <fullName evidence="5">Exocyst complex component 8</fullName>
    </recommendedName>
</protein>
<dbReference type="SMART" id="SM00233">
    <property type="entry name" value="PH"/>
    <property type="match status" value="1"/>
</dbReference>
<dbReference type="PANTHER" id="PTHR21426:SF12">
    <property type="entry name" value="EXOCYST COMPLEX COMPONENT 8"/>
    <property type="match status" value="1"/>
</dbReference>
<evidence type="ECO:0000256" key="5">
    <source>
        <dbReference type="ARBA" id="ARBA00017509"/>
    </source>
</evidence>
<dbReference type="GO" id="GO:0006887">
    <property type="term" value="P:exocytosis"/>
    <property type="evidence" value="ECO:0007669"/>
    <property type="project" value="UniProtKB-KW"/>
</dbReference>
<dbReference type="Pfam" id="PF08700">
    <property type="entry name" value="VPS51_Exo84_N"/>
    <property type="match status" value="1"/>
</dbReference>
<comment type="function">
    <text evidence="1">Component of the exocyst complex involved in the docking of exocytic vesicles with fusion sites on the plasma membrane.</text>
</comment>
<dbReference type="EMBL" id="VSWD01000004">
    <property type="protein sequence ID" value="KAK3105314.1"/>
    <property type="molecule type" value="Genomic_DNA"/>
</dbReference>
<accession>A0AA88YGY0</accession>
<evidence type="ECO:0000256" key="2">
    <source>
        <dbReference type="ARBA" id="ARBA00004556"/>
    </source>
</evidence>
<dbReference type="InterPro" id="IPR016159">
    <property type="entry name" value="Cullin_repeat-like_dom_sf"/>
</dbReference>
<organism evidence="10 11">
    <name type="scientific">Pinctada imbricata</name>
    <name type="common">Atlantic pearl-oyster</name>
    <name type="synonym">Pinctada martensii</name>
    <dbReference type="NCBI Taxonomy" id="66713"/>
    <lineage>
        <taxon>Eukaryota</taxon>
        <taxon>Metazoa</taxon>
        <taxon>Spiralia</taxon>
        <taxon>Lophotrochozoa</taxon>
        <taxon>Mollusca</taxon>
        <taxon>Bivalvia</taxon>
        <taxon>Autobranchia</taxon>
        <taxon>Pteriomorphia</taxon>
        <taxon>Pterioida</taxon>
        <taxon>Pterioidea</taxon>
        <taxon>Pteriidae</taxon>
        <taxon>Pinctada</taxon>
    </lineage>
</organism>
<keyword evidence="8" id="KW-0653">Protein transport</keyword>
<dbReference type="InterPro" id="IPR042561">
    <property type="entry name" value="Exo84_C_1"/>
</dbReference>
<dbReference type="InterPro" id="IPR042560">
    <property type="entry name" value="Exo84_C_2"/>
</dbReference>
<dbReference type="GO" id="GO:0000145">
    <property type="term" value="C:exocyst"/>
    <property type="evidence" value="ECO:0007669"/>
    <property type="project" value="InterPro"/>
</dbReference>
<comment type="similarity">
    <text evidence="4">Belongs to the EXO84 family.</text>
</comment>
<dbReference type="GO" id="GO:0030426">
    <property type="term" value="C:growth cone"/>
    <property type="evidence" value="ECO:0007669"/>
    <property type="project" value="UniProtKB-SubCell"/>
</dbReference>
<dbReference type="InterPro" id="IPR033961">
    <property type="entry name" value="Exo84"/>
</dbReference>
<comment type="caution">
    <text evidence="10">The sequence shown here is derived from an EMBL/GenBank/DDBJ whole genome shotgun (WGS) entry which is preliminary data.</text>
</comment>
<dbReference type="GO" id="GO:0048471">
    <property type="term" value="C:perinuclear region of cytoplasm"/>
    <property type="evidence" value="ECO:0007669"/>
    <property type="project" value="UniProtKB-SubCell"/>
</dbReference>
<evidence type="ECO:0000256" key="8">
    <source>
        <dbReference type="ARBA" id="ARBA00022927"/>
    </source>
</evidence>
<dbReference type="FunFam" id="1.20.58.1210:FF:000001">
    <property type="entry name" value="exocyst complex component 8"/>
    <property type="match status" value="1"/>
</dbReference>
<proteinExistence type="inferred from homology"/>
<evidence type="ECO:0000256" key="7">
    <source>
        <dbReference type="ARBA" id="ARBA00022483"/>
    </source>
</evidence>
<reference evidence="10" key="1">
    <citation type="submission" date="2019-08" db="EMBL/GenBank/DDBJ databases">
        <title>The improved chromosome-level genome for the pearl oyster Pinctada fucata martensii using PacBio sequencing and Hi-C.</title>
        <authorList>
            <person name="Zheng Z."/>
        </authorList>
    </citation>
    <scope>NUCLEOTIDE SEQUENCE</scope>
    <source>
        <strain evidence="10">ZZ-2019</strain>
        <tissue evidence="10">Adductor muscle</tissue>
    </source>
</reference>
<dbReference type="CDD" id="cd01226">
    <property type="entry name" value="PH_RalBD_exo84"/>
    <property type="match status" value="1"/>
</dbReference>
<dbReference type="SUPFAM" id="SSF74788">
    <property type="entry name" value="Cullin repeat-like"/>
    <property type="match status" value="1"/>
</dbReference>
<dbReference type="Gene3D" id="1.20.58.1210">
    <property type="entry name" value="Exo84p, N-terminal helical domain"/>
    <property type="match status" value="1"/>
</dbReference>
<gene>
    <name evidence="10" type="ORF">FSP39_022322</name>
</gene>
<dbReference type="PROSITE" id="PS50003">
    <property type="entry name" value="PH_DOMAIN"/>
    <property type="match status" value="1"/>
</dbReference>
<dbReference type="Pfam" id="PF16528">
    <property type="entry name" value="Exo84_C"/>
    <property type="match status" value="1"/>
</dbReference>
<keyword evidence="6" id="KW-0813">Transport</keyword>
<dbReference type="Gene3D" id="2.30.29.30">
    <property type="entry name" value="Pleckstrin-homology domain (PH domain)/Phosphotyrosine-binding domain (PTB)"/>
    <property type="match status" value="1"/>
</dbReference>
<dbReference type="GO" id="GO:0015031">
    <property type="term" value="P:protein transport"/>
    <property type="evidence" value="ECO:0007669"/>
    <property type="project" value="UniProtKB-KW"/>
</dbReference>
<dbReference type="InterPro" id="IPR011993">
    <property type="entry name" value="PH-like_dom_sf"/>
</dbReference>
<evidence type="ECO:0000256" key="3">
    <source>
        <dbReference type="ARBA" id="ARBA00004624"/>
    </source>
</evidence>
<dbReference type="GO" id="GO:0006893">
    <property type="term" value="P:Golgi to plasma membrane transport"/>
    <property type="evidence" value="ECO:0007669"/>
    <property type="project" value="TreeGrafter"/>
</dbReference>
<dbReference type="AlphaFoldDB" id="A0AA88YGY0"/>
<keyword evidence="7" id="KW-0268">Exocytosis</keyword>
<sequence length="719" mass="82109">MDEKDEVRHNVIFVVRTITLQASKASKVAMAQHGLARVLSSQGFDPDNFVSKLCQSGEEELMTMKQKVQMLSDDTAQSLKKNVYKNYSQFIETAKEISILEGEMYQLSHMLTEQKSLMSNMMEMSLVSERAVVEEPVVKEEAEENPEEETRKNLAFLLEKVEGCSSVTEVPGRQLVHNGDLVELDSETFNQIQRVHCFLLNDSLMLASWLPNRRGPVRYRFQGLYELDSLAVVNVRDAGPHKNTFKILMFPDSKIYQADSAKSKRQWLDILEETKKNKAARDKQKKEAAMLLAEQQAAAALSPVEDKKVLTDEDESEALAAMETDFLNADWLQELPEDLDMCIAQRDFEGAVDLVERVNEFLVSCPKVPAVKEFKARIDHRVKQLTEGLMSELQVSPERSLRGGPRAARRAVAQLIRLGKSAQACDLFLKNRSAIIKYNIRQIKFEGATTLYIRCLCGVFFPNLMDTGREFLKAFQEHFGCMSAFVVWAKQELQTFVDTFKRQVFGGKSNMTTIAECIHTVRQSCMELHAIGLDLDCCFEEMLEENLEKYINETREQFVEGIKYRGAEDKWRPMNHLSNKDCNKFLEETSVAGLDLSDLVYDDCFISLTMNTSHFCKTCLSLARDLLSMYTPQLDVLITNTLVEIFAAQVVHMEQTLKLQEFAGERDFIMKNAQYILEVLMGKIEQVYKDKNVDFPPQLEKVNAEYRRLKSLVKTLPAS</sequence>
<comment type="subcellular location">
    <subcellularLocation>
        <location evidence="3">Cell projection</location>
        <location evidence="3">Growth cone</location>
    </subcellularLocation>
    <subcellularLocation>
        <location evidence="2">Cytoplasm</location>
        <location evidence="2">Perinuclear region</location>
    </subcellularLocation>
</comment>
<dbReference type="Gene3D" id="1.20.58.1220">
    <property type="entry name" value="Exo84p, C-terminal helical domain"/>
    <property type="match status" value="1"/>
</dbReference>
<evidence type="ECO:0000313" key="11">
    <source>
        <dbReference type="Proteomes" id="UP001186944"/>
    </source>
</evidence>
<dbReference type="Pfam" id="PF25345">
    <property type="entry name" value="PH_EXO84"/>
    <property type="match status" value="1"/>
</dbReference>
<dbReference type="InterPro" id="IPR032403">
    <property type="entry name" value="Exo84_C"/>
</dbReference>
<feature type="domain" description="PH" evidence="9">
    <location>
        <begin position="174"/>
        <end position="276"/>
    </location>
</feature>
<evidence type="ECO:0000256" key="6">
    <source>
        <dbReference type="ARBA" id="ARBA00022448"/>
    </source>
</evidence>